<comment type="caution">
    <text evidence="2">The sequence shown here is derived from an EMBL/GenBank/DDBJ whole genome shotgun (WGS) entry which is preliminary data.</text>
</comment>
<reference evidence="2" key="1">
    <citation type="submission" date="2022-06" db="EMBL/GenBank/DDBJ databases">
        <title>WGS of actinobacteria.</title>
        <authorList>
            <person name="Thawai C."/>
        </authorList>
    </citation>
    <scope>NUCLEOTIDE SEQUENCE</scope>
    <source>
        <strain evidence="2">AA8</strain>
    </source>
</reference>
<dbReference type="AlphaFoldDB" id="A0A9X2LLN0"/>
<name>A0A9X2LLN0_9ACTN</name>
<keyword evidence="3" id="KW-1185">Reference proteome</keyword>
<feature type="region of interest" description="Disordered" evidence="1">
    <location>
        <begin position="68"/>
        <end position="87"/>
    </location>
</feature>
<dbReference type="Proteomes" id="UP001142374">
    <property type="component" value="Unassembled WGS sequence"/>
</dbReference>
<organism evidence="2 3">
    <name type="scientific">Streptomyces telluris</name>
    <dbReference type="NCBI Taxonomy" id="2720021"/>
    <lineage>
        <taxon>Bacteria</taxon>
        <taxon>Bacillati</taxon>
        <taxon>Actinomycetota</taxon>
        <taxon>Actinomycetes</taxon>
        <taxon>Kitasatosporales</taxon>
        <taxon>Streptomycetaceae</taxon>
        <taxon>Streptomyces</taxon>
    </lineage>
</organism>
<accession>A0A9X2LLN0</accession>
<dbReference type="EMBL" id="JANIID010000027">
    <property type="protein sequence ID" value="MCQ8773107.1"/>
    <property type="molecule type" value="Genomic_DNA"/>
</dbReference>
<protein>
    <submittedName>
        <fullName evidence="2">Uncharacterized protein</fullName>
    </submittedName>
</protein>
<proteinExistence type="predicted"/>
<gene>
    <name evidence="2" type="ORF">NQU55_25565</name>
</gene>
<evidence type="ECO:0000313" key="2">
    <source>
        <dbReference type="EMBL" id="MCQ8773107.1"/>
    </source>
</evidence>
<dbReference type="RefSeq" id="WP_168096345.1">
    <property type="nucleotide sequence ID" value="NZ_JAATER010000636.1"/>
</dbReference>
<evidence type="ECO:0000256" key="1">
    <source>
        <dbReference type="SAM" id="MobiDB-lite"/>
    </source>
</evidence>
<evidence type="ECO:0000313" key="3">
    <source>
        <dbReference type="Proteomes" id="UP001142374"/>
    </source>
</evidence>
<sequence length="163" mass="17534">MPCAHRPDDHFPGETCIRAEGVKPGDQISVLGGAALAVVRDAQPHTDPGWTALLLDTSGDGSTVLEPGTFIPVRRPDLAPAPDPEDDTEVSVAVELTVIEEVEYVFTAQVEVTSRVAADEDVLLEHLRHDEDRWLDDLDPSGGNGYLCVNDRSLDAARLVLTA</sequence>